<name>A0A6A2Y7Z7_HIBSY</name>
<dbReference type="InterPro" id="IPR018162">
    <property type="entry name" value="Ala-tRNA-ligase_IIc_anticod-bd"/>
</dbReference>
<keyword evidence="13 15" id="KW-0496">Mitochondrion</keyword>
<dbReference type="PANTHER" id="PTHR11777:SF9">
    <property type="entry name" value="ALANINE--TRNA LIGASE, CYTOPLASMIC"/>
    <property type="match status" value="1"/>
</dbReference>
<dbReference type="SUPFAM" id="SSF50447">
    <property type="entry name" value="Translation proteins"/>
    <property type="match status" value="1"/>
</dbReference>
<keyword evidence="2 15" id="KW-0150">Chloroplast</keyword>
<dbReference type="GO" id="GO:0005739">
    <property type="term" value="C:mitochondrion"/>
    <property type="evidence" value="ECO:0007669"/>
    <property type="project" value="UniProtKB-SubCell"/>
</dbReference>
<dbReference type="GO" id="GO:0000049">
    <property type="term" value="F:tRNA binding"/>
    <property type="evidence" value="ECO:0007669"/>
    <property type="project" value="UniProtKB-KW"/>
</dbReference>
<dbReference type="Gene3D" id="3.30.980.10">
    <property type="entry name" value="Threonyl-trna Synthetase, Chain A, domain 2"/>
    <property type="match status" value="1"/>
</dbReference>
<dbReference type="GO" id="GO:0006419">
    <property type="term" value="P:alanyl-tRNA aminoacylation"/>
    <property type="evidence" value="ECO:0007669"/>
    <property type="project" value="UniProtKB-UniRule"/>
</dbReference>
<dbReference type="EC" id="6.1.1.7" evidence="15"/>
<dbReference type="PANTHER" id="PTHR11777">
    <property type="entry name" value="ALANYL-TRNA SYNTHETASE"/>
    <property type="match status" value="1"/>
</dbReference>
<dbReference type="InterPro" id="IPR012947">
    <property type="entry name" value="tRNA_SAD"/>
</dbReference>
<evidence type="ECO:0000256" key="14">
    <source>
        <dbReference type="ARBA" id="ARBA00023146"/>
    </source>
</evidence>
<dbReference type="AlphaFoldDB" id="A0A6A2Y7Z7"/>
<dbReference type="InterPro" id="IPR050058">
    <property type="entry name" value="Ala-tRNA_ligase"/>
</dbReference>
<evidence type="ECO:0000256" key="9">
    <source>
        <dbReference type="ARBA" id="ARBA00022840"/>
    </source>
</evidence>
<dbReference type="InterPro" id="IPR023033">
    <property type="entry name" value="Ala_tRNA_ligase_euk/bac"/>
</dbReference>
<dbReference type="SUPFAM" id="SSF55681">
    <property type="entry name" value="Class II aaRS and biotin synthetases"/>
    <property type="match status" value="1"/>
</dbReference>
<keyword evidence="11 15" id="KW-0648">Protein biosynthesis</keyword>
<evidence type="ECO:0000256" key="8">
    <source>
        <dbReference type="ARBA" id="ARBA00022833"/>
    </source>
</evidence>
<dbReference type="SMART" id="SM00863">
    <property type="entry name" value="tRNA_SAD"/>
    <property type="match status" value="1"/>
</dbReference>
<keyword evidence="16" id="KW-0175">Coiled coil</keyword>
<dbReference type="Gene3D" id="3.10.310.40">
    <property type="match status" value="1"/>
</dbReference>
<dbReference type="GO" id="GO:0009507">
    <property type="term" value="C:chloroplast"/>
    <property type="evidence" value="ECO:0007669"/>
    <property type="project" value="UniProtKB-SubCell"/>
</dbReference>
<comment type="subunit">
    <text evidence="15">Monomer.</text>
</comment>
<dbReference type="HAMAP" id="MF_00036_B">
    <property type="entry name" value="Ala_tRNA_synth_B"/>
    <property type="match status" value="1"/>
</dbReference>
<dbReference type="InterPro" id="IPR027522">
    <property type="entry name" value="Ala_tRNA_synth_plant"/>
</dbReference>
<comment type="catalytic activity">
    <reaction evidence="15">
        <text>tRNA(Ala) + L-alanine + ATP = L-alanyl-tRNA(Ala) + AMP + diphosphate</text>
        <dbReference type="Rhea" id="RHEA:12540"/>
        <dbReference type="Rhea" id="RHEA-COMP:9657"/>
        <dbReference type="Rhea" id="RHEA-COMP:9923"/>
        <dbReference type="ChEBI" id="CHEBI:30616"/>
        <dbReference type="ChEBI" id="CHEBI:33019"/>
        <dbReference type="ChEBI" id="CHEBI:57972"/>
        <dbReference type="ChEBI" id="CHEBI:78442"/>
        <dbReference type="ChEBI" id="CHEBI:78497"/>
        <dbReference type="ChEBI" id="CHEBI:456215"/>
        <dbReference type="EC" id="6.1.1.7"/>
    </reaction>
</comment>
<dbReference type="InterPro" id="IPR045864">
    <property type="entry name" value="aa-tRNA-synth_II/BPL/LPL"/>
</dbReference>
<dbReference type="SUPFAM" id="SSF101353">
    <property type="entry name" value="Putative anticodon-binding domain of alanyl-tRNA synthetase (AlaRS)"/>
    <property type="match status" value="1"/>
</dbReference>
<evidence type="ECO:0000256" key="11">
    <source>
        <dbReference type="ARBA" id="ARBA00022917"/>
    </source>
</evidence>
<dbReference type="GO" id="GO:0005829">
    <property type="term" value="C:cytosol"/>
    <property type="evidence" value="ECO:0007669"/>
    <property type="project" value="TreeGrafter"/>
</dbReference>
<dbReference type="FunFam" id="3.30.930.10:FF:000004">
    <property type="entry name" value="Alanine--tRNA ligase"/>
    <property type="match status" value="1"/>
</dbReference>
<dbReference type="InterPro" id="IPR009000">
    <property type="entry name" value="Transl_B-barrel_sf"/>
</dbReference>
<keyword evidence="3 15" id="KW-0820">tRNA-binding</keyword>
<dbReference type="InterPro" id="IPR018163">
    <property type="entry name" value="Thr/Ala-tRNA-synth_IIc_edit"/>
</dbReference>
<feature type="coiled-coil region" evidence="16">
    <location>
        <begin position="820"/>
        <end position="854"/>
    </location>
</feature>
<dbReference type="EMBL" id="VEPZ02001441">
    <property type="protein sequence ID" value="KAE8672886.1"/>
    <property type="molecule type" value="Genomic_DNA"/>
</dbReference>
<keyword evidence="14 15" id="KW-0030">Aminoacyl-tRNA synthetase</keyword>
<evidence type="ECO:0000256" key="2">
    <source>
        <dbReference type="ARBA" id="ARBA00022528"/>
    </source>
</evidence>
<evidence type="ECO:0000256" key="15">
    <source>
        <dbReference type="HAMAP-Rule" id="MF_03134"/>
    </source>
</evidence>
<organism evidence="18 19">
    <name type="scientific">Hibiscus syriacus</name>
    <name type="common">Rose of Sharon</name>
    <dbReference type="NCBI Taxonomy" id="106335"/>
    <lineage>
        <taxon>Eukaryota</taxon>
        <taxon>Viridiplantae</taxon>
        <taxon>Streptophyta</taxon>
        <taxon>Embryophyta</taxon>
        <taxon>Tracheophyta</taxon>
        <taxon>Spermatophyta</taxon>
        <taxon>Magnoliopsida</taxon>
        <taxon>eudicotyledons</taxon>
        <taxon>Gunneridae</taxon>
        <taxon>Pentapetalae</taxon>
        <taxon>rosids</taxon>
        <taxon>malvids</taxon>
        <taxon>Malvales</taxon>
        <taxon>Malvaceae</taxon>
        <taxon>Malvoideae</taxon>
        <taxon>Hibiscus</taxon>
    </lineage>
</organism>
<sequence length="988" mass="109324">MASLNLVHGRQSLLHSPDSTMLFRRPPSHPLSNYSFSTSSGFHTRTLARFSPGILVCRISSSRGARSNRSRIRSASVQRVTEELTDDESKDSLISGDSIRQRFLDFYASRGHKIIPSASLVPDDPTVLLTIAGMLPFKPIFLGKIPRQVPRATTAQRCIRTNDVENVGRTARHHTFFEMLGNFSFGDYFKKEAIQWSWELSTKEFGLLPERLWISVYEDDDEAFEIWHNKVGVPFERIKRMGEDDNFWMSGATGPCGPCSEIYYDFHPERGTADVDLGDDTRFIEFYNLVFMEYNKKDDGTLEPLKQKNIDTGLGLERLARILQKVPNNYETDLIYPIIEKASTMANISYPSADEQTKLKLKIVGDHLRAIVYLISDGVLPSNIGRGYVVRRLIRRVVRAGRSLGIKGVEGAFLPIIAEKVIELSNHIDSDVKIRASRILEELKKEELNFVQTLERGETLLEKMLVDALSNAKKSGTVPCLSGKDAFLLYDTFGFPVELTTEIAEEQGVTVDMNGFDIEMENQRRLSRAAHNVVKLAVEDGANLTDTINETEFVGYDTLSTQAVVESLTVNGSPVIQVSEGNDVEVLLNRTPFYAESGGQIGDNGFLYVTGSEKQQTAVVEIKDVQKSLGDIFVHKGTIKEGILEVGRDVQAAVDAKLRQRAKVHHTATHLLQSALKKLISPEISQAGSLVAFDRLRFDFNYGHALTDTQLEEIERLINDWIEASTFLKTKVMPLRDAKEAGAIAMFGEKYGEQVRVVEVPGVSMELCGGTHVSNTSEIRVFKIISEQGIASGVRRIEAVAGEAFIEYINVRESQMKNLCSMLKVKAEEVTTRVEKLLEELRTSRNEVADLRTKAAVFKALMIANKAFEVGTSQKIRVMVESLDDVDADSLKVAAEHLIGTLQDPAAVILGSCPGEGKVSLVAAFTPAVVDLGIQAGKFIGPIAKLCGGGGGGKPNFAQAGGRKPENLPRALEKAREDIISILSEKES</sequence>
<comment type="function">
    <text evidence="15">Catalyzes the attachment of alanine to tRNA(Ala) in a two-step reaction: alanine is first activated by ATP to form Ala-AMP and then transferred to the acceptor end of tRNA(Ala). Also edits incorrectly charged tRNA(Ala) via its editing domain.</text>
</comment>
<keyword evidence="10 15" id="KW-0694">RNA-binding</keyword>
<dbReference type="Gene3D" id="2.40.30.130">
    <property type="match status" value="1"/>
</dbReference>
<dbReference type="GO" id="GO:0008270">
    <property type="term" value="F:zinc ion binding"/>
    <property type="evidence" value="ECO:0007669"/>
    <property type="project" value="UniProtKB-UniRule"/>
</dbReference>
<dbReference type="FunFam" id="3.30.54.20:FF:000001">
    <property type="entry name" value="Alanine--tRNA ligase"/>
    <property type="match status" value="1"/>
</dbReference>
<evidence type="ECO:0000313" key="19">
    <source>
        <dbReference type="Proteomes" id="UP000436088"/>
    </source>
</evidence>
<accession>A0A6A2Y7Z7</accession>
<dbReference type="FunFam" id="3.10.310.40:FF:000001">
    <property type="entry name" value="Alanine--tRNA ligase"/>
    <property type="match status" value="1"/>
</dbReference>
<dbReference type="GO" id="GO:0004813">
    <property type="term" value="F:alanine-tRNA ligase activity"/>
    <property type="evidence" value="ECO:0007669"/>
    <property type="project" value="UniProtKB-UniRule"/>
</dbReference>
<dbReference type="PRINTS" id="PR00980">
    <property type="entry name" value="TRNASYNTHALA"/>
</dbReference>
<dbReference type="PROSITE" id="PS50860">
    <property type="entry name" value="AA_TRNA_LIGASE_II_ALA"/>
    <property type="match status" value="1"/>
</dbReference>
<dbReference type="GO" id="GO:0005524">
    <property type="term" value="F:ATP binding"/>
    <property type="evidence" value="ECO:0007669"/>
    <property type="project" value="UniProtKB-UniRule"/>
</dbReference>
<keyword evidence="19" id="KW-1185">Reference proteome</keyword>
<feature type="binding site" evidence="15">
    <location>
        <position position="772"/>
    </location>
    <ligand>
        <name>Zn(2+)</name>
        <dbReference type="ChEBI" id="CHEBI:29105"/>
    </ligand>
</feature>
<keyword evidence="5 15" id="KW-0934">Plastid</keyword>
<feature type="binding site" evidence="15">
    <location>
        <position position="768"/>
    </location>
    <ligand>
        <name>Zn(2+)</name>
        <dbReference type="ChEBI" id="CHEBI:29105"/>
    </ligand>
</feature>
<dbReference type="FunFam" id="3.30.980.10:FF:000004">
    <property type="entry name" value="Alanine--tRNA ligase, cytoplasmic"/>
    <property type="match status" value="1"/>
</dbReference>
<feature type="binding site" evidence="15">
    <location>
        <position position="670"/>
    </location>
    <ligand>
        <name>Zn(2+)</name>
        <dbReference type="ChEBI" id="CHEBI:29105"/>
    </ligand>
</feature>
<comment type="similarity">
    <text evidence="1">Belongs to the class-II aminoacyl-tRNA synthetase family. Alax-L subfamily.</text>
</comment>
<dbReference type="InterPro" id="IPR018165">
    <property type="entry name" value="Ala-tRNA-synth_IIc_core"/>
</dbReference>
<keyword evidence="12" id="KW-0809">Transit peptide</keyword>
<dbReference type="Pfam" id="PF07973">
    <property type="entry name" value="tRNA_SAD"/>
    <property type="match status" value="1"/>
</dbReference>
<comment type="caution">
    <text evidence="18">The sequence shown here is derived from an EMBL/GenBank/DDBJ whole genome shotgun (WGS) entry which is preliminary data.</text>
</comment>
<keyword evidence="7 15" id="KW-0547">Nucleotide-binding</keyword>
<feature type="domain" description="Alanyl-transfer RNA synthetases family profile" evidence="17">
    <location>
        <begin position="94"/>
        <end position="811"/>
    </location>
</feature>
<feature type="binding site" evidence="15">
    <location>
        <position position="666"/>
    </location>
    <ligand>
        <name>Zn(2+)</name>
        <dbReference type="ChEBI" id="CHEBI:29105"/>
    </ligand>
</feature>
<dbReference type="SUPFAM" id="SSF55186">
    <property type="entry name" value="ThrRS/AlaRS common domain"/>
    <property type="match status" value="1"/>
</dbReference>
<evidence type="ECO:0000256" key="12">
    <source>
        <dbReference type="ARBA" id="ARBA00022946"/>
    </source>
</evidence>
<comment type="subcellular location">
    <subcellularLocation>
        <location evidence="15">Plastid</location>
        <location evidence="15">Chloroplast</location>
    </subcellularLocation>
    <subcellularLocation>
        <location evidence="15">Mitochondrion</location>
    </subcellularLocation>
</comment>
<evidence type="ECO:0000256" key="5">
    <source>
        <dbReference type="ARBA" id="ARBA00022640"/>
    </source>
</evidence>
<dbReference type="Gene3D" id="3.30.54.20">
    <property type="match status" value="1"/>
</dbReference>
<evidence type="ECO:0000256" key="3">
    <source>
        <dbReference type="ARBA" id="ARBA00022555"/>
    </source>
</evidence>
<dbReference type="Pfam" id="PF01411">
    <property type="entry name" value="tRNA-synt_2c"/>
    <property type="match status" value="1"/>
</dbReference>
<evidence type="ECO:0000256" key="1">
    <source>
        <dbReference type="ARBA" id="ARBA00008429"/>
    </source>
</evidence>
<dbReference type="Proteomes" id="UP000436088">
    <property type="component" value="Unassembled WGS sequence"/>
</dbReference>
<protein>
    <recommendedName>
        <fullName evidence="15">Probable alanine--tRNA ligase, chloroplastic</fullName>
        <ecNumber evidence="15">6.1.1.7</ecNumber>
    </recommendedName>
    <alternativeName>
        <fullName evidence="15">Alanyl-tRNA synthetase</fullName>
        <shortName evidence="15">AlaRS</shortName>
    </alternativeName>
</protein>
<dbReference type="OrthoDB" id="2423964at2759"/>
<evidence type="ECO:0000256" key="13">
    <source>
        <dbReference type="ARBA" id="ARBA00023128"/>
    </source>
</evidence>
<keyword evidence="6 15" id="KW-0479">Metal-binding</keyword>
<dbReference type="Gene3D" id="6.10.250.550">
    <property type="match status" value="1"/>
</dbReference>
<evidence type="ECO:0000259" key="17">
    <source>
        <dbReference type="PROSITE" id="PS50860"/>
    </source>
</evidence>
<keyword evidence="4 15" id="KW-0436">Ligase</keyword>
<comment type="cofactor">
    <cofactor evidence="15">
        <name>Zn(2+)</name>
        <dbReference type="ChEBI" id="CHEBI:29105"/>
    </cofactor>
    <text evidence="15">Binds 1 zinc ion per subunit.</text>
</comment>
<dbReference type="FunFam" id="2.40.30.130:FF:000007">
    <property type="entry name" value="Probable alanine--tRNA ligase, chloroplastic"/>
    <property type="match status" value="1"/>
</dbReference>
<evidence type="ECO:0000256" key="6">
    <source>
        <dbReference type="ARBA" id="ARBA00022723"/>
    </source>
</evidence>
<proteinExistence type="inferred from homology"/>
<dbReference type="GO" id="GO:0002161">
    <property type="term" value="F:aminoacyl-tRNA deacylase activity"/>
    <property type="evidence" value="ECO:0007669"/>
    <property type="project" value="TreeGrafter"/>
</dbReference>
<dbReference type="InterPro" id="IPR002318">
    <property type="entry name" value="Ala-tRNA-lgiase_IIc"/>
</dbReference>
<evidence type="ECO:0000256" key="7">
    <source>
        <dbReference type="ARBA" id="ARBA00022741"/>
    </source>
</evidence>
<dbReference type="InterPro" id="IPR003156">
    <property type="entry name" value="DHHA1_dom"/>
</dbReference>
<dbReference type="Pfam" id="PF02272">
    <property type="entry name" value="DHHA1"/>
    <property type="match status" value="1"/>
</dbReference>
<gene>
    <name evidence="18" type="ORF">F3Y22_tig00111834pilonHSYRG00297</name>
</gene>
<dbReference type="HAMAP" id="MF_03134">
    <property type="entry name" value="Ala_tRNA_synth_plantC"/>
    <property type="match status" value="1"/>
</dbReference>
<evidence type="ECO:0000256" key="4">
    <source>
        <dbReference type="ARBA" id="ARBA00022598"/>
    </source>
</evidence>
<keyword evidence="9 15" id="KW-0067">ATP-binding</keyword>
<dbReference type="InterPro" id="IPR018164">
    <property type="entry name" value="Ala-tRNA-synth_IIc_N"/>
</dbReference>
<comment type="domain">
    <text evidence="15">Consists of three domains; the N-terminal catalytic domain, the editing domain and the C-terminal C-Ala domain. The editing domain removes incorrectly charged amino acids, while the C-Ala domain, along with tRNA(Ala), serves as a bridge to cooperatively bring together the editing and aminoacylation centers thus stimulating deacylation of misacylated tRNAs.</text>
</comment>
<dbReference type="Gene3D" id="3.30.930.10">
    <property type="entry name" value="Bira Bifunctional Protein, Domain 2"/>
    <property type="match status" value="1"/>
</dbReference>
<evidence type="ECO:0000313" key="18">
    <source>
        <dbReference type="EMBL" id="KAE8672886.1"/>
    </source>
</evidence>
<dbReference type="CDD" id="cd00673">
    <property type="entry name" value="AlaRS_core"/>
    <property type="match status" value="1"/>
</dbReference>
<evidence type="ECO:0000256" key="16">
    <source>
        <dbReference type="SAM" id="Coils"/>
    </source>
</evidence>
<keyword evidence="8 15" id="KW-0862">Zinc</keyword>
<evidence type="ECO:0000256" key="10">
    <source>
        <dbReference type="ARBA" id="ARBA00022884"/>
    </source>
</evidence>
<reference evidence="18" key="1">
    <citation type="submission" date="2019-09" db="EMBL/GenBank/DDBJ databases">
        <title>Draft genome information of white flower Hibiscus syriacus.</title>
        <authorList>
            <person name="Kim Y.-M."/>
        </authorList>
    </citation>
    <scope>NUCLEOTIDE SEQUENCE [LARGE SCALE GENOMIC DNA]</scope>
    <source>
        <strain evidence="18">YM2019G1</strain>
    </source>
</reference>
<dbReference type="NCBIfam" id="TIGR00344">
    <property type="entry name" value="alaS"/>
    <property type="match status" value="1"/>
</dbReference>